<dbReference type="Gene3D" id="2.60.200.20">
    <property type="match status" value="1"/>
</dbReference>
<dbReference type="PROSITE" id="PS01358">
    <property type="entry name" value="ZF_RANBP2_1"/>
    <property type="match status" value="1"/>
</dbReference>
<dbReference type="SUPFAM" id="SSF49879">
    <property type="entry name" value="SMAD/FHA domain"/>
    <property type="match status" value="1"/>
</dbReference>
<sequence>MWLRKLLKPAANYLSFLTLYFEWAMPWRCPVCGTENRDEALTCRVCGAYKPEATTKRLQVAKETALPYVVVSVEVLESPVESLVGKKFEFMIEATGAIVTVGRAVDNQVVIPDPTVSRRHLRLIVTSNGIVVEDLGSSNGTFLLEGGSERRVRAENVGRQALIRIGHTKLRLTLS</sequence>
<dbReference type="PhylomeDB" id="A4WH10"/>
<feature type="domain" description="FHA" evidence="4">
    <location>
        <begin position="99"/>
        <end position="143"/>
    </location>
</feature>
<dbReference type="SMART" id="SM00240">
    <property type="entry name" value="FHA"/>
    <property type="match status" value="1"/>
</dbReference>
<evidence type="ECO:0000256" key="2">
    <source>
        <dbReference type="ARBA" id="ARBA00022771"/>
    </source>
</evidence>
<dbReference type="HOGENOM" id="CLU_1529286_0_0_2"/>
<evidence type="ECO:0000313" key="7">
    <source>
        <dbReference type="Proteomes" id="UP000001567"/>
    </source>
</evidence>
<dbReference type="Pfam" id="PF00498">
    <property type="entry name" value="FHA"/>
    <property type="match status" value="1"/>
</dbReference>
<keyword evidence="2" id="KW-0863">Zinc-finger</keyword>
<organism evidence="6 7">
    <name type="scientific">Pyrobaculum arsenaticum (strain DSM 13514 / JCM 11321 / PZ6)</name>
    <dbReference type="NCBI Taxonomy" id="340102"/>
    <lineage>
        <taxon>Archaea</taxon>
        <taxon>Thermoproteota</taxon>
        <taxon>Thermoprotei</taxon>
        <taxon>Thermoproteales</taxon>
        <taxon>Thermoproteaceae</taxon>
        <taxon>Pyrobaculum</taxon>
    </lineage>
</organism>
<evidence type="ECO:0000256" key="3">
    <source>
        <dbReference type="ARBA" id="ARBA00022833"/>
    </source>
</evidence>
<name>A4WH10_PYRAR</name>
<keyword evidence="1" id="KW-0479">Metal-binding</keyword>
<dbReference type="PROSITE" id="PS50199">
    <property type="entry name" value="ZF_RANBP2_2"/>
    <property type="match status" value="1"/>
</dbReference>
<dbReference type="InterPro" id="IPR026870">
    <property type="entry name" value="Zinc_ribbon_dom"/>
</dbReference>
<dbReference type="KEGG" id="pas:Pars_0060"/>
<dbReference type="EMBL" id="CP000660">
    <property type="protein sequence ID" value="ABP49677.1"/>
    <property type="molecule type" value="Genomic_DNA"/>
</dbReference>
<reference evidence="6 7" key="1">
    <citation type="submission" date="2007-04" db="EMBL/GenBank/DDBJ databases">
        <title>Complete sequence of Pyrobaculum arsenaticum DSM 13514.</title>
        <authorList>
            <consortium name="US DOE Joint Genome Institute"/>
            <person name="Copeland A."/>
            <person name="Lucas S."/>
            <person name="Lapidus A."/>
            <person name="Barry K."/>
            <person name="Glavina del Rio T."/>
            <person name="Dalin E."/>
            <person name="Tice H."/>
            <person name="Pitluck S."/>
            <person name="Chain P."/>
            <person name="Malfatti S."/>
            <person name="Shin M."/>
            <person name="Vergez L."/>
            <person name="Schmutz J."/>
            <person name="Larimer F."/>
            <person name="Land M."/>
            <person name="Hauser L."/>
            <person name="Kyrpides N."/>
            <person name="Mikhailova N."/>
            <person name="Cozen A.E."/>
            <person name="Fitz-Gibbon S.T."/>
            <person name="House C.H."/>
            <person name="Saltikov C."/>
            <person name="Lowe T.M."/>
            <person name="Richardson P."/>
        </authorList>
    </citation>
    <scope>NUCLEOTIDE SEQUENCE [LARGE SCALE GENOMIC DNA]</scope>
    <source>
        <strain evidence="7">ATCC 700994 / DSM 13514 / JCM 11321 / PZ6</strain>
    </source>
</reference>
<dbReference type="STRING" id="340102.Pars_0060"/>
<evidence type="ECO:0000313" key="6">
    <source>
        <dbReference type="EMBL" id="ABP49677.1"/>
    </source>
</evidence>
<keyword evidence="3" id="KW-0862">Zinc</keyword>
<dbReference type="Proteomes" id="UP000001567">
    <property type="component" value="Chromosome"/>
</dbReference>
<proteinExistence type="predicted"/>
<dbReference type="Gene3D" id="4.10.1060.10">
    <property type="entry name" value="Zinc finger, RanBP2-type"/>
    <property type="match status" value="1"/>
</dbReference>
<evidence type="ECO:0000256" key="1">
    <source>
        <dbReference type="ARBA" id="ARBA00022723"/>
    </source>
</evidence>
<accession>A4WH10</accession>
<dbReference type="InterPro" id="IPR008984">
    <property type="entry name" value="SMAD_FHA_dom_sf"/>
</dbReference>
<evidence type="ECO:0000259" key="4">
    <source>
        <dbReference type="PROSITE" id="PS50006"/>
    </source>
</evidence>
<dbReference type="InterPro" id="IPR001876">
    <property type="entry name" value="Znf_RanBP2"/>
</dbReference>
<dbReference type="InterPro" id="IPR000253">
    <property type="entry name" value="FHA_dom"/>
</dbReference>
<evidence type="ECO:0000259" key="5">
    <source>
        <dbReference type="PROSITE" id="PS50199"/>
    </source>
</evidence>
<protein>
    <submittedName>
        <fullName evidence="6">FHA domain containing protein</fullName>
    </submittedName>
</protein>
<gene>
    <name evidence="6" type="ordered locus">Pars_0060</name>
</gene>
<dbReference type="PROSITE" id="PS50006">
    <property type="entry name" value="FHA_DOMAIN"/>
    <property type="match status" value="1"/>
</dbReference>
<feature type="domain" description="RanBP2-type" evidence="5">
    <location>
        <begin position="27"/>
        <end position="52"/>
    </location>
</feature>
<dbReference type="AlphaFoldDB" id="A4WH10"/>
<dbReference type="Pfam" id="PF13240">
    <property type="entry name" value="Zn_Ribbon_1"/>
    <property type="match status" value="1"/>
</dbReference>
<dbReference type="GO" id="GO:0008270">
    <property type="term" value="F:zinc ion binding"/>
    <property type="evidence" value="ECO:0007669"/>
    <property type="project" value="UniProtKB-KW"/>
</dbReference>